<protein>
    <recommendedName>
        <fullName evidence="4">Class IIb bacteriocin, lactobin A/cerein 7B family</fullName>
    </recommendedName>
</protein>
<evidence type="ECO:0000256" key="1">
    <source>
        <dbReference type="SAM" id="Phobius"/>
    </source>
</evidence>
<dbReference type="EMBL" id="AJYA01000047">
    <property type="protein sequence ID" value="EIM74096.1"/>
    <property type="molecule type" value="Genomic_DNA"/>
</dbReference>
<proteinExistence type="predicted"/>
<accession>I5BWZ4</accession>
<keyword evidence="1" id="KW-0472">Membrane</keyword>
<feature type="transmembrane region" description="Helical" evidence="1">
    <location>
        <begin position="44"/>
        <end position="64"/>
    </location>
</feature>
<evidence type="ECO:0000313" key="2">
    <source>
        <dbReference type="EMBL" id="EIM74096.1"/>
    </source>
</evidence>
<name>I5BWZ4_9BACT</name>
<evidence type="ECO:0000313" key="3">
    <source>
        <dbReference type="Proteomes" id="UP000005551"/>
    </source>
</evidence>
<sequence>MNNLSDGNMVELSFSESENLNGGIFPVAVAVWWAGATIAAKCGVVAAGAATVAAGAAVGAYTGFKDTEVKPN</sequence>
<dbReference type="STRING" id="1189621.A3SI_16405"/>
<reference evidence="2 3" key="1">
    <citation type="submission" date="2012-05" db="EMBL/GenBank/DDBJ databases">
        <title>Genome sequence of Nitritalea halalkaliphila LW7.</title>
        <authorList>
            <person name="Jangir P.K."/>
            <person name="Singh A."/>
            <person name="Shivaji S."/>
            <person name="Sharma R."/>
        </authorList>
    </citation>
    <scope>NUCLEOTIDE SEQUENCE [LARGE SCALE GENOMIC DNA]</scope>
    <source>
        <strain evidence="2 3">LW7</strain>
    </source>
</reference>
<feature type="transmembrane region" description="Helical" evidence="1">
    <location>
        <begin position="20"/>
        <end position="39"/>
    </location>
</feature>
<comment type="caution">
    <text evidence="2">The sequence shown here is derived from an EMBL/GenBank/DDBJ whole genome shotgun (WGS) entry which is preliminary data.</text>
</comment>
<keyword evidence="3" id="KW-1185">Reference proteome</keyword>
<gene>
    <name evidence="2" type="ORF">A3SI_16405</name>
</gene>
<dbReference type="Proteomes" id="UP000005551">
    <property type="component" value="Unassembled WGS sequence"/>
</dbReference>
<keyword evidence="1" id="KW-0812">Transmembrane</keyword>
<organism evidence="2 3">
    <name type="scientific">Nitritalea halalkaliphila LW7</name>
    <dbReference type="NCBI Taxonomy" id="1189621"/>
    <lineage>
        <taxon>Bacteria</taxon>
        <taxon>Pseudomonadati</taxon>
        <taxon>Bacteroidota</taxon>
        <taxon>Cytophagia</taxon>
        <taxon>Cytophagales</taxon>
        <taxon>Cyclobacteriaceae</taxon>
        <taxon>Nitritalea</taxon>
    </lineage>
</organism>
<evidence type="ECO:0008006" key="4">
    <source>
        <dbReference type="Google" id="ProtNLM"/>
    </source>
</evidence>
<keyword evidence="1" id="KW-1133">Transmembrane helix</keyword>
<dbReference type="AlphaFoldDB" id="I5BWZ4"/>
<dbReference type="RefSeq" id="WP_009056701.1">
    <property type="nucleotide sequence ID" value="NZ_AJYA01000047.1"/>
</dbReference>